<evidence type="ECO:0000313" key="1">
    <source>
        <dbReference type="EMBL" id="UBF23384.1"/>
    </source>
</evidence>
<name>A0AAE8Y068_9CAUD</name>
<dbReference type="Proteomes" id="UP000827845">
    <property type="component" value="Segment"/>
</dbReference>
<reference evidence="1" key="1">
    <citation type="submission" date="2021-05" db="EMBL/GenBank/DDBJ databases">
        <title>Diversity, taxonomy and evolution of archaeal viruses of the class Caudoviricetes.</title>
        <authorList>
            <person name="Liu Y."/>
            <person name="Demina T.A."/>
            <person name="Roux S."/>
            <person name="Aiewsakun P."/>
            <person name="Kazlauskas D."/>
            <person name="Simmonds P."/>
            <person name="Prangishvili D."/>
            <person name="Oksanen H.M."/>
            <person name="Krupovic M."/>
        </authorList>
    </citation>
    <scope>NUCLEOTIDE SEQUENCE</scope>
    <source>
        <strain evidence="1">HATV-3/30</strain>
    </source>
</reference>
<sequence>MNAKTRNQIRFGLEVASCMTYRREKIVANLLTSLGIFILGHVGNQYGLAITAISIVQTVNLPELVEAYKEAQTQPRVEYTEPEREREPRP</sequence>
<dbReference type="EMBL" id="MZ334527">
    <property type="protein sequence ID" value="UBF23384.1"/>
    <property type="molecule type" value="Genomic_DNA"/>
</dbReference>
<evidence type="ECO:0000313" key="2">
    <source>
        <dbReference type="Proteomes" id="UP000827845"/>
    </source>
</evidence>
<protein>
    <submittedName>
        <fullName evidence="1">Uncharacterized protein</fullName>
    </submittedName>
</protein>
<organism evidence="1 2">
    <name type="scientific">Haloarcula tailed virus 3</name>
    <dbReference type="NCBI Taxonomy" id="2877990"/>
    <lineage>
        <taxon>Viruses</taxon>
        <taxon>Duplodnaviria</taxon>
        <taxon>Heunggongvirae</taxon>
        <taxon>Uroviricota</taxon>
        <taxon>Caudoviricetes</taxon>
        <taxon>Kirjokansivirales</taxon>
        <taxon>Pyrstoviridae</taxon>
        <taxon>Hatrivirus</taxon>
        <taxon>Hatrivirus caudatum</taxon>
        <taxon>Hatrivirus HATV3</taxon>
    </lineage>
</organism>
<accession>A0AAE8Y068</accession>
<proteinExistence type="predicted"/>
<gene>
    <name evidence="1" type="ORF">HATV-3_gp34</name>
</gene>
<keyword evidence="2" id="KW-1185">Reference proteome</keyword>